<dbReference type="PANTHER" id="PTHR31528:SF3">
    <property type="entry name" value="THIAMINE BIOSYNTHESIS PROTEIN HI_0357-RELATED"/>
    <property type="match status" value="1"/>
</dbReference>
<evidence type="ECO:0000256" key="1">
    <source>
        <dbReference type="SAM" id="SignalP"/>
    </source>
</evidence>
<dbReference type="PANTHER" id="PTHR31528">
    <property type="entry name" value="4-AMINO-5-HYDROXYMETHYL-2-METHYLPYRIMIDINE PHOSPHATE SYNTHASE THI11-RELATED"/>
    <property type="match status" value="1"/>
</dbReference>
<feature type="signal peptide" evidence="1">
    <location>
        <begin position="1"/>
        <end position="23"/>
    </location>
</feature>
<dbReference type="InterPro" id="IPR015168">
    <property type="entry name" value="SsuA/THI5"/>
</dbReference>
<feature type="domain" description="SsuA/THI5-like" evidence="2">
    <location>
        <begin position="42"/>
        <end position="256"/>
    </location>
</feature>
<keyword evidence="1" id="KW-0732">Signal</keyword>
<dbReference type="InterPro" id="IPR027939">
    <property type="entry name" value="NMT1/THI5"/>
</dbReference>
<dbReference type="Gene3D" id="3.40.190.10">
    <property type="entry name" value="Periplasmic binding protein-like II"/>
    <property type="match status" value="2"/>
</dbReference>
<protein>
    <submittedName>
        <fullName evidence="3">Nitrate ABC transporter substrate-binding protein</fullName>
    </submittedName>
</protein>
<dbReference type="Pfam" id="PF09084">
    <property type="entry name" value="NMT1"/>
    <property type="match status" value="1"/>
</dbReference>
<evidence type="ECO:0000259" key="2">
    <source>
        <dbReference type="Pfam" id="PF09084"/>
    </source>
</evidence>
<keyword evidence="4" id="KW-1185">Reference proteome</keyword>
<accession>A0A6N4TKK7</accession>
<gene>
    <name evidence="3" type="ORF">Aargi30884_20140</name>
</gene>
<dbReference type="AlphaFoldDB" id="A0A6N4TKK7"/>
<organism evidence="3 4">
    <name type="scientific">Amedibacterium intestinale</name>
    <dbReference type="NCBI Taxonomy" id="2583452"/>
    <lineage>
        <taxon>Bacteria</taxon>
        <taxon>Bacillati</taxon>
        <taxon>Bacillota</taxon>
        <taxon>Erysipelotrichia</taxon>
        <taxon>Erysipelotrichales</taxon>
        <taxon>Erysipelotrichaceae</taxon>
        <taxon>Amedibacterium</taxon>
    </lineage>
</organism>
<dbReference type="Proteomes" id="UP000464754">
    <property type="component" value="Chromosome"/>
</dbReference>
<dbReference type="EMBL" id="AP019695">
    <property type="protein sequence ID" value="BBK23111.1"/>
    <property type="molecule type" value="Genomic_DNA"/>
</dbReference>
<sequence>MKKFISGLLAMLCVIAISGCANKQTTSTNEKEVTLVLDYLPNTNHTGIYVAQKNGYFKEEGLKVNIIEPGDNNTSAALVAAGKGQFGVSYQEDVTYALTAQDPMPIKAIATIIQHNTSGFVALKDSGITSPKDFEGKTYAGWQSPSEEAVINAVMKSVNADPSKLKMVGADGNGLSQLNSGIDLLWEFKGWAITKAEMEGMNFNYMPLNELDERLDYYTPVIITNNEMLEKDPQTVQKFMNAVKKGYEYAIDNPDASAEILHEYIPDYDIAFLKKSQAYLSEEYAKDAQSWGVMKDSVWDGYTDFMYENGLIDKKISADTQYTNEFVK</sequence>
<dbReference type="GO" id="GO:0009228">
    <property type="term" value="P:thiamine biosynthetic process"/>
    <property type="evidence" value="ECO:0007669"/>
    <property type="project" value="InterPro"/>
</dbReference>
<reference evidence="4" key="1">
    <citation type="submission" date="2019-05" db="EMBL/GenBank/DDBJ databases">
        <title>Complete genome sequencing of Absiella argi strain JCM 30884.</title>
        <authorList>
            <person name="Sakamoto M."/>
            <person name="Murakami T."/>
            <person name="Mori H."/>
        </authorList>
    </citation>
    <scope>NUCLEOTIDE SEQUENCE [LARGE SCALE GENOMIC DNA]</scope>
    <source>
        <strain evidence="4">JCM 30884</strain>
    </source>
</reference>
<name>A0A6N4TKK7_9FIRM</name>
<evidence type="ECO:0000313" key="4">
    <source>
        <dbReference type="Proteomes" id="UP000464754"/>
    </source>
</evidence>
<proteinExistence type="predicted"/>
<dbReference type="KEGG" id="aarg:Aargi30884_20140"/>
<evidence type="ECO:0000313" key="3">
    <source>
        <dbReference type="EMBL" id="BBK23111.1"/>
    </source>
</evidence>
<dbReference type="RefSeq" id="WP_163052201.1">
    <property type="nucleotide sequence ID" value="NZ_AP019695.1"/>
</dbReference>
<dbReference type="PROSITE" id="PS51257">
    <property type="entry name" value="PROKAR_LIPOPROTEIN"/>
    <property type="match status" value="1"/>
</dbReference>
<feature type="chain" id="PRO_5026821412" evidence="1">
    <location>
        <begin position="24"/>
        <end position="328"/>
    </location>
</feature>
<dbReference type="SUPFAM" id="SSF53850">
    <property type="entry name" value="Periplasmic binding protein-like II"/>
    <property type="match status" value="1"/>
</dbReference>